<evidence type="ECO:0000313" key="1">
    <source>
        <dbReference type="EMBL" id="KOR75439.1"/>
    </source>
</evidence>
<dbReference type="STRING" id="479893.CPX_001562"/>
<protein>
    <submittedName>
        <fullName evidence="1">Uncharacterized protein</fullName>
    </submittedName>
</protein>
<dbReference type="AlphaFoldDB" id="A0A0M1N0G2"/>
<organism evidence="1 2">
    <name type="scientific">Candidatus Phytoplasma pruni</name>
    <dbReference type="NCBI Taxonomy" id="479893"/>
    <lineage>
        <taxon>Bacteria</taxon>
        <taxon>Bacillati</taxon>
        <taxon>Mycoplasmatota</taxon>
        <taxon>Mollicutes</taxon>
        <taxon>Acholeplasmatales</taxon>
        <taxon>Acholeplasmataceae</taxon>
        <taxon>Candidatus Phytoplasma</taxon>
        <taxon>16SrIII (X-disease group)</taxon>
    </lineage>
</organism>
<dbReference type="InterPro" id="IPR043773">
    <property type="entry name" value="JetA"/>
</dbReference>
<dbReference type="Pfam" id="PF18982">
    <property type="entry name" value="JetA"/>
    <property type="match status" value="1"/>
</dbReference>
<dbReference type="PATRIC" id="fig|479893.3.peg.355"/>
<comment type="caution">
    <text evidence="1">The sequence shown here is derived from an EMBL/GenBank/DDBJ whole genome shotgun (WGS) entry which is preliminary data.</text>
</comment>
<sequence>MSHLFKTLPNNFFQILSSPNKDIYIDCLLSLENLANKENNIYIEKELAINALEKYFNEKNKHLVTEEKELIEEIDKTAINNHQKASRVISIFKKNGWLGEERINYNTINLNFFDYSLEMINFFKKTLNEIKPESIGNIYSVYSLLKFFLVEKNYANFHEAVSKTQNLLVKLKILKANIYRFYHQLLNTDFQSNVQDILEQLLLNYKKNFFDSSYYLLKTADNFFKYRRQINLFLEEIQDNSLYIESLAEQIQYIYGFSEQQSYSMVLEQIEQMKENFKTADQLIEIIDQKNEQYLKIACDRILFFNNKKENLQNILNYGLKMVLNNQIEYQEFFNLYPMKNLDQQSFYKPRRVKQEIGISSLDYISEESENILTQKKKTFLNRDLFYNKKNINLYVEEMLKQKNPFKGSEIILNNNRDISRLILIFIYSKSSTKKNIYRIAPLHQKVTCNNISFSDFLIFKKE</sequence>
<dbReference type="EMBL" id="LHCF01000007">
    <property type="protein sequence ID" value="KOR75439.1"/>
    <property type="molecule type" value="Genomic_DNA"/>
</dbReference>
<dbReference type="Proteomes" id="UP000037386">
    <property type="component" value="Unassembled WGS sequence"/>
</dbReference>
<evidence type="ECO:0000313" key="2">
    <source>
        <dbReference type="Proteomes" id="UP000037386"/>
    </source>
</evidence>
<proteinExistence type="predicted"/>
<name>A0A0M1N0G2_9MOLU</name>
<reference evidence="2" key="1">
    <citation type="submission" date="2015-05" db="EMBL/GenBank/DDBJ databases">
        <title>Draft genome sequence of 'Candidatus Phytoplasma Pruni' strain CX, a plant pathogenic bacterium.</title>
        <authorList>
            <person name="Lee I.-M."/>
            <person name="Bottner-Parker K.D."/>
            <person name="Shao J."/>
            <person name="Gundersen-Rindal D.E."/>
            <person name="Zhao Y."/>
            <person name="Davis R.E."/>
        </authorList>
    </citation>
    <scope>NUCLEOTIDE SEQUENCE [LARGE SCALE GENOMIC DNA]</scope>
    <source>
        <strain evidence="2">CX</strain>
    </source>
</reference>
<accession>A0A0M1N0G2</accession>
<gene>
    <name evidence="1" type="ORF">CPX_001562</name>
</gene>
<dbReference type="OrthoDB" id="9807828at2"/>
<dbReference type="RefSeq" id="WP_053521459.1">
    <property type="nucleotide sequence ID" value="NZ_LHCF01000007.1"/>
</dbReference>